<evidence type="ECO:0000256" key="1">
    <source>
        <dbReference type="SAM" id="SignalP"/>
    </source>
</evidence>
<dbReference type="OrthoDB" id="7837485at2"/>
<name>A0A657LS22_9HYPH</name>
<comment type="caution">
    <text evidence="3">The sequence shown here is derived from an EMBL/GenBank/DDBJ whole genome shotgun (WGS) entry which is preliminary data.</text>
</comment>
<dbReference type="PIRSF" id="PIRSF009471">
    <property type="entry name" value="UCP009471"/>
    <property type="match status" value="1"/>
</dbReference>
<reference evidence="3 4" key="1">
    <citation type="submission" date="2016-02" db="EMBL/GenBank/DDBJ databases">
        <title>Genome sequencing of a beta-galactosidase producing bacteria Rhizobium sp. 59.</title>
        <authorList>
            <person name="Wang D."/>
            <person name="Kot W."/>
            <person name="Qin Y."/>
            <person name="Hansen L."/>
            <person name="Naqvi K."/>
            <person name="Rensing C."/>
        </authorList>
    </citation>
    <scope>NUCLEOTIDE SEQUENCE [LARGE SCALE GENOMIC DNA]</scope>
    <source>
        <strain evidence="3 4">59</strain>
    </source>
</reference>
<feature type="domain" description="DUF1214" evidence="2">
    <location>
        <begin position="72"/>
        <end position="172"/>
    </location>
</feature>
<dbReference type="Proteomes" id="UP000182661">
    <property type="component" value="Unassembled WGS sequence"/>
</dbReference>
<dbReference type="Pfam" id="PF06742">
    <property type="entry name" value="DUF1214"/>
    <property type="match status" value="1"/>
</dbReference>
<dbReference type="InterPro" id="IPR012038">
    <property type="entry name" value="UCP009471"/>
</dbReference>
<evidence type="ECO:0000313" key="4">
    <source>
        <dbReference type="Proteomes" id="UP000182661"/>
    </source>
</evidence>
<feature type="chain" id="PRO_5024962266" description="DUF1214 domain-containing protein" evidence="1">
    <location>
        <begin position="24"/>
        <end position="196"/>
    </location>
</feature>
<organism evidence="3 4">
    <name type="scientific">Pararhizobium antarcticum</name>
    <dbReference type="NCBI Taxonomy" id="1798805"/>
    <lineage>
        <taxon>Bacteria</taxon>
        <taxon>Pseudomonadati</taxon>
        <taxon>Pseudomonadota</taxon>
        <taxon>Alphaproteobacteria</taxon>
        <taxon>Hyphomicrobiales</taxon>
        <taxon>Rhizobiaceae</taxon>
        <taxon>Rhizobium/Agrobacterium group</taxon>
        <taxon>Pararhizobium</taxon>
    </lineage>
</organism>
<keyword evidence="4" id="KW-1185">Reference proteome</keyword>
<dbReference type="InterPro" id="IPR010621">
    <property type="entry name" value="DUF1214"/>
</dbReference>
<proteinExistence type="predicted"/>
<dbReference type="Gene3D" id="2.60.120.600">
    <property type="entry name" value="Domain of unknown function DUF1214, C-terminal domain"/>
    <property type="match status" value="1"/>
</dbReference>
<dbReference type="InterPro" id="IPR037049">
    <property type="entry name" value="DUF1214_C_sf"/>
</dbReference>
<dbReference type="RefSeq" id="WP_071833635.1">
    <property type="nucleotide sequence ID" value="NZ_LSRP01000091.1"/>
</dbReference>
<dbReference type="AlphaFoldDB" id="A0A657LS22"/>
<evidence type="ECO:0000313" key="3">
    <source>
        <dbReference type="EMBL" id="OJF95885.1"/>
    </source>
</evidence>
<dbReference type="SUPFAM" id="SSF160935">
    <property type="entry name" value="VPA0735-like"/>
    <property type="match status" value="1"/>
</dbReference>
<evidence type="ECO:0000259" key="2">
    <source>
        <dbReference type="Pfam" id="PF06742"/>
    </source>
</evidence>
<feature type="signal peptide" evidence="1">
    <location>
        <begin position="1"/>
        <end position="23"/>
    </location>
</feature>
<accession>A0A657LS22</accession>
<keyword evidence="1" id="KW-0732">Signal</keyword>
<gene>
    <name evidence="3" type="ORF">AX760_18825</name>
</gene>
<dbReference type="EMBL" id="LSRP01000091">
    <property type="protein sequence ID" value="OJF95885.1"/>
    <property type="molecule type" value="Genomic_DNA"/>
</dbReference>
<sequence length="196" mass="20419">MFRIPLLVALALCVAFGVGIASAVSALKATVGFGAIALGPWTAFPDAQTAKADPYARAHRARAGQLLYGGAEGLQFTAAVDDAGATLVSTCRYDITGLTPPARFWTLYAANANDVALRPGPELPSAFNALTVLRQKDSTFVIHVSSRAQPDNWLAVRETTGAFKLVLTLLDTPTAGSSGVVDLTMPKIVRTGCGNA</sequence>
<protein>
    <recommendedName>
        <fullName evidence="2">DUF1214 domain-containing protein</fullName>
    </recommendedName>
</protein>